<dbReference type="EMBL" id="OENF01000010">
    <property type="protein sequence ID" value="SOS74300.1"/>
    <property type="molecule type" value="Genomic_DNA"/>
</dbReference>
<dbReference type="PANTHER" id="PTHR31332">
    <property type="entry name" value="7-HYDROXYMETHYL CHLOROPHYLL A REDUCTASE, CHLOROPLASTIC"/>
    <property type="match status" value="1"/>
</dbReference>
<dbReference type="InterPro" id="IPR007516">
    <property type="entry name" value="Co_F420_Hydgase/DH_bsu_N"/>
</dbReference>
<protein>
    <submittedName>
        <fullName evidence="3">4Fe-4S ferredoxin iron-sulfur binding domain protein</fullName>
    </submittedName>
</protein>
<feature type="domain" description="Coenzyme F420 hydrogenase/dehydrogenase beta subunit C-terminal" evidence="2">
    <location>
        <begin position="175"/>
        <end position="339"/>
    </location>
</feature>
<evidence type="ECO:0000313" key="3">
    <source>
        <dbReference type="EMBL" id="SOS74300.1"/>
    </source>
</evidence>
<evidence type="ECO:0000259" key="1">
    <source>
        <dbReference type="Pfam" id="PF04422"/>
    </source>
</evidence>
<sequence length="442" mass="49784">MKINNTINTIVSNDLCTGCGMCTYQNSNYEMKWNDNGFLTPEQTSNYNLNLEKDIVKLCPFNLETNDDENSLSNIFIKSAPQKSTKIGSYYNTYAGHSNKYRLKSSSGGVASYITEVLLKTKEVEHVFLVAGGDTSPYEYKIISNSEDIIQGATTKYYPVTMAGVINKATELEGKIAIVGIPCFLKSVRLAQKQNTELKDKIIFLVGIFCGGLKSSFFADYLAQSSGVTSNFTKPKFRIKNHQSTASDYSFGCQDSKGNEKTVRMKSLGDMWGTGLFKNNACDFCDDVTAELADISLGDAWIKPYVDDGQGTNIIITRSELAEKIINSGGDNKELSLESLPLEQVINSQRGGIKHRQDALSYRQKIFESKGLVTPKKKRFIEAGDINFIEKIIQKKRLKTRKNSLNYWRKDENVEIFNTKLKNELFTLRVLTKINNYYKKIR</sequence>
<dbReference type="AlphaFoldDB" id="A0A2H1YFU7"/>
<dbReference type="Pfam" id="PF04422">
    <property type="entry name" value="FrhB_FdhB_N"/>
    <property type="match status" value="1"/>
</dbReference>
<gene>
    <name evidence="3" type="ORF">TNO020_180334</name>
</gene>
<organism evidence="3 4">
    <name type="scientific">Tenacibaculum piscium</name>
    <dbReference type="NCBI Taxonomy" id="1458515"/>
    <lineage>
        <taxon>Bacteria</taxon>
        <taxon>Pseudomonadati</taxon>
        <taxon>Bacteroidota</taxon>
        <taxon>Flavobacteriia</taxon>
        <taxon>Flavobacteriales</taxon>
        <taxon>Flavobacteriaceae</taxon>
        <taxon>Tenacibaculum</taxon>
    </lineage>
</organism>
<reference evidence="4" key="1">
    <citation type="submission" date="2017-11" db="EMBL/GenBank/DDBJ databases">
        <authorList>
            <person name="Duchaud E."/>
        </authorList>
    </citation>
    <scope>NUCLEOTIDE SEQUENCE [LARGE SCALE GENOMIC DNA]</scope>
    <source>
        <strain evidence="4">Tenacibaculum sp. TNO020</strain>
    </source>
</reference>
<dbReference type="Pfam" id="PF04432">
    <property type="entry name" value="FrhB_FdhB_C"/>
    <property type="match status" value="1"/>
</dbReference>
<evidence type="ECO:0000313" key="4">
    <source>
        <dbReference type="Proteomes" id="UP000234211"/>
    </source>
</evidence>
<keyword evidence="4" id="KW-1185">Reference proteome</keyword>
<dbReference type="InterPro" id="IPR045220">
    <property type="entry name" value="FRHB/FDHB/HCAR-like"/>
</dbReference>
<dbReference type="RefSeq" id="WP_101916790.1">
    <property type="nucleotide sequence ID" value="NZ_OENF01000010.1"/>
</dbReference>
<proteinExistence type="predicted"/>
<accession>A0A2H1YFU7</accession>
<dbReference type="GO" id="GO:0052592">
    <property type="term" value="F:oxidoreductase activity, acting on CH or CH2 groups, with an iron-sulfur protein as acceptor"/>
    <property type="evidence" value="ECO:0007669"/>
    <property type="project" value="TreeGrafter"/>
</dbReference>
<dbReference type="PANTHER" id="PTHR31332:SF0">
    <property type="entry name" value="7-HYDROXYMETHYL CHLOROPHYLL A REDUCTASE, CHLOROPLASTIC"/>
    <property type="match status" value="1"/>
</dbReference>
<name>A0A2H1YFU7_9FLAO</name>
<dbReference type="OrthoDB" id="9813230at2"/>
<feature type="domain" description="Coenzyme F420 hydrogenase/dehydrogenase beta subunit N-terminal" evidence="1">
    <location>
        <begin position="94"/>
        <end position="166"/>
    </location>
</feature>
<dbReference type="Proteomes" id="UP000234211">
    <property type="component" value="Unassembled WGS sequence"/>
</dbReference>
<dbReference type="InterPro" id="IPR007525">
    <property type="entry name" value="FrhB_FdhB_C"/>
</dbReference>
<evidence type="ECO:0000259" key="2">
    <source>
        <dbReference type="Pfam" id="PF04432"/>
    </source>
</evidence>